<feature type="compositionally biased region" description="Basic and acidic residues" evidence="1">
    <location>
        <begin position="180"/>
        <end position="206"/>
    </location>
</feature>
<protein>
    <submittedName>
        <fullName evidence="2">Uncharacterized protein</fullName>
    </submittedName>
</protein>
<evidence type="ECO:0000256" key="1">
    <source>
        <dbReference type="SAM" id="MobiDB-lite"/>
    </source>
</evidence>
<feature type="non-terminal residue" evidence="2">
    <location>
        <position position="280"/>
    </location>
</feature>
<organism evidence="2 3">
    <name type="scientific">Tegillarca granosa</name>
    <name type="common">Malaysian cockle</name>
    <name type="synonym">Anadara granosa</name>
    <dbReference type="NCBI Taxonomy" id="220873"/>
    <lineage>
        <taxon>Eukaryota</taxon>
        <taxon>Metazoa</taxon>
        <taxon>Spiralia</taxon>
        <taxon>Lophotrochozoa</taxon>
        <taxon>Mollusca</taxon>
        <taxon>Bivalvia</taxon>
        <taxon>Autobranchia</taxon>
        <taxon>Pteriomorphia</taxon>
        <taxon>Arcoida</taxon>
        <taxon>Arcoidea</taxon>
        <taxon>Arcidae</taxon>
        <taxon>Tegillarca</taxon>
    </lineage>
</organism>
<comment type="caution">
    <text evidence="2">The sequence shown here is derived from an EMBL/GenBank/DDBJ whole genome shotgun (WGS) entry which is preliminary data.</text>
</comment>
<gene>
    <name evidence="2" type="ORF">KUTeg_012084</name>
</gene>
<feature type="compositionally biased region" description="Basic residues" evidence="1">
    <location>
        <begin position="269"/>
        <end position="280"/>
    </location>
</feature>
<accession>A0ABQ9EYI5</accession>
<keyword evidence="3" id="KW-1185">Reference proteome</keyword>
<sequence length="280" mass="30995">MTTINGEYFPSPDPKPHPRVKPEAEAYAQRNRGGMEKWFDYDQNTTYESPRPVQRLGNDEARRNAEINKGCMSSLMGGYADPPANRTIHPRGVKNEGAEMAEANKGGAMKNLLANYGNLGISDRPAPKVKGGDAEEYAERNHGTVDKLMGGYGKMPISPAPAPKVSYGGEEVAENWDEDAPAHRTRPEAEEIVEKNTETQADKLMRGEVAPPTVREVKLPKHLQESDTPRIPDAPPRTRPEAMNIYQKQNHSDMGAIMRGESAGPGHMSPRRNRNQRSED</sequence>
<reference evidence="2 3" key="1">
    <citation type="submission" date="2022-12" db="EMBL/GenBank/DDBJ databases">
        <title>Chromosome-level genome of Tegillarca granosa.</title>
        <authorList>
            <person name="Kim J."/>
        </authorList>
    </citation>
    <scope>NUCLEOTIDE SEQUENCE [LARGE SCALE GENOMIC DNA]</scope>
    <source>
        <strain evidence="2">Teg-2019</strain>
        <tissue evidence="2">Adductor muscle</tissue>
    </source>
</reference>
<dbReference type="EMBL" id="JARBDR010000640">
    <property type="protein sequence ID" value="KAJ8310219.1"/>
    <property type="molecule type" value="Genomic_DNA"/>
</dbReference>
<feature type="compositionally biased region" description="Basic and acidic residues" evidence="1">
    <location>
        <begin position="14"/>
        <end position="24"/>
    </location>
</feature>
<evidence type="ECO:0000313" key="3">
    <source>
        <dbReference type="Proteomes" id="UP001217089"/>
    </source>
</evidence>
<feature type="compositionally biased region" description="Basic and acidic residues" evidence="1">
    <location>
        <begin position="215"/>
        <end position="240"/>
    </location>
</feature>
<name>A0ABQ9EYI5_TEGGR</name>
<proteinExistence type="predicted"/>
<dbReference type="Proteomes" id="UP001217089">
    <property type="component" value="Unassembled WGS sequence"/>
</dbReference>
<feature type="region of interest" description="Disordered" evidence="1">
    <location>
        <begin position="178"/>
        <end position="280"/>
    </location>
</feature>
<evidence type="ECO:0000313" key="2">
    <source>
        <dbReference type="EMBL" id="KAJ8310219.1"/>
    </source>
</evidence>
<feature type="region of interest" description="Disordered" evidence="1">
    <location>
        <begin position="1"/>
        <end position="38"/>
    </location>
</feature>